<proteinExistence type="predicted"/>
<dbReference type="Proteomes" id="UP000199474">
    <property type="component" value="Unassembled WGS sequence"/>
</dbReference>
<dbReference type="PROSITE" id="PS51781">
    <property type="entry name" value="SH3B"/>
    <property type="match status" value="2"/>
</dbReference>
<dbReference type="SMART" id="SM00646">
    <property type="entry name" value="Ami_3"/>
    <property type="match status" value="1"/>
</dbReference>
<evidence type="ECO:0000313" key="5">
    <source>
        <dbReference type="EMBL" id="SFD57208.1"/>
    </source>
</evidence>
<dbReference type="InterPro" id="IPR003646">
    <property type="entry name" value="SH3-like_bac-type"/>
</dbReference>
<dbReference type="CDD" id="cd02696">
    <property type="entry name" value="MurNAc-LAA"/>
    <property type="match status" value="1"/>
</dbReference>
<reference evidence="6" key="1">
    <citation type="submission" date="2016-10" db="EMBL/GenBank/DDBJ databases">
        <authorList>
            <person name="Varghese N."/>
            <person name="Submissions S."/>
        </authorList>
    </citation>
    <scope>NUCLEOTIDE SEQUENCE [LARGE SCALE GENOMIC DNA]</scope>
    <source>
        <strain evidence="6">DSM 22530</strain>
    </source>
</reference>
<dbReference type="EMBL" id="FOMR01000002">
    <property type="protein sequence ID" value="SFD57208.1"/>
    <property type="molecule type" value="Genomic_DNA"/>
</dbReference>
<dbReference type="Pfam" id="PF01520">
    <property type="entry name" value="Amidase_3"/>
    <property type="match status" value="1"/>
</dbReference>
<dbReference type="GO" id="GO:0009253">
    <property type="term" value="P:peptidoglycan catabolic process"/>
    <property type="evidence" value="ECO:0007669"/>
    <property type="project" value="InterPro"/>
</dbReference>
<dbReference type="GO" id="GO:0071555">
    <property type="term" value="P:cell wall organization"/>
    <property type="evidence" value="ECO:0007669"/>
    <property type="project" value="UniProtKB-KW"/>
</dbReference>
<feature type="domain" description="SH3b" evidence="4">
    <location>
        <begin position="24"/>
        <end position="87"/>
    </location>
</feature>
<dbReference type="RefSeq" id="WP_090081403.1">
    <property type="nucleotide sequence ID" value="NZ_FOMR01000002.1"/>
</dbReference>
<keyword evidence="6" id="KW-1185">Reference proteome</keyword>
<dbReference type="Gene3D" id="3.40.630.40">
    <property type="entry name" value="Zn-dependent exopeptidases"/>
    <property type="match status" value="1"/>
</dbReference>
<feature type="signal peptide" evidence="3">
    <location>
        <begin position="1"/>
        <end position="24"/>
    </location>
</feature>
<dbReference type="SMART" id="SM00287">
    <property type="entry name" value="SH3b"/>
    <property type="match status" value="2"/>
</dbReference>
<dbReference type="Gene3D" id="2.30.30.40">
    <property type="entry name" value="SH3 Domains"/>
    <property type="match status" value="2"/>
</dbReference>
<keyword evidence="1" id="KW-0378">Hydrolase</keyword>
<sequence>MHYKKSAILIIVIISLLFAPAVQAEEAFITTDNLNVREGPGTNFNRIDQVNTGDRFPIRSQSEAWIEIEIDDGRSGWVSSEFVTIDNVADNDAVSTSEKTITIKHKNTHLRKGPSSTYDIAGYANAGEKFDVINENEDWLEVTNEEQSGFLFKGLIESQSQSNTPGIENKTIVIDPGHGGVDVGAIGASGTYEKQFTKRTVQELEKELTVLGADVVLTRHSDHYISLASRISLSNITAADAFISVHYNSFPEAPDVTGVTTYYSHERDQGLASKIQQALISQTSAEDRHIKHEDYYVISRNMQPSVLVELGFISNAKQEELFQTNSYQKKLVSSIIKGLNNYFSGQ</sequence>
<dbReference type="STRING" id="640948.SAMN05216238_102247"/>
<feature type="chain" id="PRO_5011658291" evidence="3">
    <location>
        <begin position="25"/>
        <end position="346"/>
    </location>
</feature>
<dbReference type="InterPro" id="IPR050695">
    <property type="entry name" value="N-acetylmuramoyl_amidase_3"/>
</dbReference>
<gene>
    <name evidence="5" type="ORF">SAMN05216238_102247</name>
</gene>
<dbReference type="PIRSF" id="PIRSF037846">
    <property type="entry name" value="Autolysin_YrvJ_prd"/>
    <property type="match status" value="1"/>
</dbReference>
<dbReference type="InterPro" id="IPR017293">
    <property type="entry name" value="N-acetylmuramoyl-L-ala_amidase"/>
</dbReference>
<evidence type="ECO:0000313" key="6">
    <source>
        <dbReference type="Proteomes" id="UP000199474"/>
    </source>
</evidence>
<evidence type="ECO:0000256" key="3">
    <source>
        <dbReference type="SAM" id="SignalP"/>
    </source>
</evidence>
<keyword evidence="2" id="KW-0961">Cell wall biogenesis/degradation</keyword>
<evidence type="ECO:0000256" key="2">
    <source>
        <dbReference type="ARBA" id="ARBA00023316"/>
    </source>
</evidence>
<feature type="domain" description="SH3b" evidence="4">
    <location>
        <begin position="96"/>
        <end position="165"/>
    </location>
</feature>
<dbReference type="PANTHER" id="PTHR30404:SF7">
    <property type="entry name" value="CELL WALL AMIDASE LYTH-RELATED"/>
    <property type="match status" value="1"/>
</dbReference>
<dbReference type="InterPro" id="IPR002508">
    <property type="entry name" value="MurNAc-LAA_cat"/>
</dbReference>
<dbReference type="GO" id="GO:0030288">
    <property type="term" value="C:outer membrane-bounded periplasmic space"/>
    <property type="evidence" value="ECO:0007669"/>
    <property type="project" value="TreeGrafter"/>
</dbReference>
<organism evidence="5 6">
    <name type="scientific">Lentibacillus persicus</name>
    <dbReference type="NCBI Taxonomy" id="640948"/>
    <lineage>
        <taxon>Bacteria</taxon>
        <taxon>Bacillati</taxon>
        <taxon>Bacillota</taxon>
        <taxon>Bacilli</taxon>
        <taxon>Bacillales</taxon>
        <taxon>Bacillaceae</taxon>
        <taxon>Lentibacillus</taxon>
    </lineage>
</organism>
<evidence type="ECO:0000259" key="4">
    <source>
        <dbReference type="PROSITE" id="PS51781"/>
    </source>
</evidence>
<accession>A0A1I1TJ70</accession>
<dbReference type="OrthoDB" id="9806267at2"/>
<name>A0A1I1TJ70_9BACI</name>
<dbReference type="SUPFAM" id="SSF53187">
    <property type="entry name" value="Zn-dependent exopeptidases"/>
    <property type="match status" value="1"/>
</dbReference>
<protein>
    <submittedName>
        <fullName evidence="5">N-acetylmuramoyl-L-alanine amidase</fullName>
    </submittedName>
</protein>
<dbReference type="Pfam" id="PF08239">
    <property type="entry name" value="SH3_3"/>
    <property type="match status" value="2"/>
</dbReference>
<keyword evidence="3" id="KW-0732">Signal</keyword>
<evidence type="ECO:0000256" key="1">
    <source>
        <dbReference type="ARBA" id="ARBA00022801"/>
    </source>
</evidence>
<dbReference type="GO" id="GO:0008745">
    <property type="term" value="F:N-acetylmuramoyl-L-alanine amidase activity"/>
    <property type="evidence" value="ECO:0007669"/>
    <property type="project" value="InterPro"/>
</dbReference>
<dbReference type="AlphaFoldDB" id="A0A1I1TJ70"/>
<dbReference type="PANTHER" id="PTHR30404">
    <property type="entry name" value="N-ACETYLMURAMOYL-L-ALANINE AMIDASE"/>
    <property type="match status" value="1"/>
</dbReference>